<proteinExistence type="predicted"/>
<feature type="region of interest" description="Disordered" evidence="2">
    <location>
        <begin position="630"/>
        <end position="655"/>
    </location>
</feature>
<evidence type="ECO:0000259" key="5">
    <source>
        <dbReference type="Pfam" id="PF04536"/>
    </source>
</evidence>
<evidence type="ECO:0000256" key="2">
    <source>
        <dbReference type="SAM" id="MobiDB-lite"/>
    </source>
</evidence>
<keyword evidence="3" id="KW-1133">Transmembrane helix</keyword>
<reference evidence="6 7" key="1">
    <citation type="submission" date="2019-05" db="EMBL/GenBank/DDBJ databases">
        <authorList>
            <person name="Lee S.D."/>
        </authorList>
    </citation>
    <scope>NUCLEOTIDE SEQUENCE [LARGE SCALE GENOMIC DNA]</scope>
    <source>
        <strain evidence="6 7">YC2-7</strain>
    </source>
</reference>
<comment type="caution">
    <text evidence="6">The sequence shown here is derived from an EMBL/GenBank/DDBJ whole genome shotgun (WGS) entry which is preliminary data.</text>
</comment>
<name>A0A848K8H5_9NOCA</name>
<organism evidence="6 7">
    <name type="scientific">Antrihabitans stalactiti</name>
    <dbReference type="NCBI Taxonomy" id="2584121"/>
    <lineage>
        <taxon>Bacteria</taxon>
        <taxon>Bacillati</taxon>
        <taxon>Actinomycetota</taxon>
        <taxon>Actinomycetes</taxon>
        <taxon>Mycobacteriales</taxon>
        <taxon>Nocardiaceae</taxon>
        <taxon>Antrihabitans</taxon>
    </lineage>
</organism>
<feature type="signal peptide" evidence="4">
    <location>
        <begin position="1"/>
        <end position="27"/>
    </location>
</feature>
<evidence type="ECO:0000256" key="4">
    <source>
        <dbReference type="SAM" id="SignalP"/>
    </source>
</evidence>
<feature type="domain" description="TPM" evidence="5">
    <location>
        <begin position="40"/>
        <end position="157"/>
    </location>
</feature>
<protein>
    <submittedName>
        <fullName evidence="6">TPM domain-containing protein</fullName>
    </submittedName>
</protein>
<reference evidence="6 7" key="2">
    <citation type="submission" date="2020-06" db="EMBL/GenBank/DDBJ databases">
        <title>Antribacter stalactiti gen. nov., sp. nov., a new member of the family Nacardiaceae isolated from a cave.</title>
        <authorList>
            <person name="Kim I.S."/>
        </authorList>
    </citation>
    <scope>NUCLEOTIDE SEQUENCE [LARGE SCALE GENOMIC DNA]</scope>
    <source>
        <strain evidence="6 7">YC2-7</strain>
    </source>
</reference>
<feature type="transmembrane region" description="Helical" evidence="3">
    <location>
        <begin position="169"/>
        <end position="187"/>
    </location>
</feature>
<keyword evidence="7" id="KW-1185">Reference proteome</keyword>
<dbReference type="AlphaFoldDB" id="A0A848K8H5"/>
<dbReference type="EMBL" id="VCQU01000002">
    <property type="protein sequence ID" value="NMN94649.1"/>
    <property type="molecule type" value="Genomic_DNA"/>
</dbReference>
<gene>
    <name evidence="6" type="ORF">FGL95_06300</name>
</gene>
<feature type="chain" id="PRO_5033067667" evidence="4">
    <location>
        <begin position="28"/>
        <end position="655"/>
    </location>
</feature>
<keyword evidence="3" id="KW-0472">Membrane</keyword>
<dbReference type="Pfam" id="PF04536">
    <property type="entry name" value="TPM_phosphatase"/>
    <property type="match status" value="1"/>
</dbReference>
<keyword evidence="3" id="KW-0812">Transmembrane</keyword>
<evidence type="ECO:0000256" key="3">
    <source>
        <dbReference type="SAM" id="Phobius"/>
    </source>
</evidence>
<feature type="coiled-coil region" evidence="1">
    <location>
        <begin position="497"/>
        <end position="564"/>
    </location>
</feature>
<dbReference type="InterPro" id="IPR007621">
    <property type="entry name" value="TPM_dom"/>
</dbReference>
<dbReference type="Gene3D" id="3.10.310.50">
    <property type="match status" value="1"/>
</dbReference>
<accession>A0A848K8H5</accession>
<evidence type="ECO:0000313" key="6">
    <source>
        <dbReference type="EMBL" id="NMN94649.1"/>
    </source>
</evidence>
<evidence type="ECO:0000256" key="1">
    <source>
        <dbReference type="SAM" id="Coils"/>
    </source>
</evidence>
<dbReference type="Proteomes" id="UP000535543">
    <property type="component" value="Unassembled WGS sequence"/>
</dbReference>
<sequence length="655" mass="68753">MPVAAFRFVTFGFIAALLALVCLPATATAEKPSRLQNQITDHIAALDTAAKRKTQDALDELYTTHRIRLWVVYVGDFSGQSPQQWAENTSKASSLGDRDVLLAVAVSDRAYYIDPIGLPKDISDSELEDIDVNKVAPALHDGDWAGAAIAAANGISDAMSTSDSSSTTVLLVGGGAIVAGTGGVLLWSRKRRRDRLEASTKAAREADPTDTTVLAGLPLPALDARAKEILVEMDNALRTSEEELDLAKGEFGDVAARPFIDAFAKAKNTLAQAFSIRQRLDDNIPETEEQTRDMLIHLISTIGKADKELDAVVAEFDGMRDLLINASDRLDALTRDIVDLTARIPNSETTLASLTTEFPAPALAPVKDNVSMAKERLTFADKNIGLGRDAVALPAGKQGPAVFAIRTAESAVTQARALLDAVDRAAADIRHAIATLPAALDDARRDIAAAADLVGYGGPELGQSKSAAEAAVSRADAVKDTNPLGAFNEIVAADVELDNALAAATEQKQNAERLAQQVDQALTAAQSQVAAASDFISTRRGVVDAEARTRLSEAQRQLDDAQRLRASDPSRALAAAQAASGLGARALSAAQSDVSQWESQTRSTQSGGHAGAVLGGILIDSMLRGGLSGSRGGSFGPGSFGGTSSSRRIGRGGRF</sequence>
<keyword evidence="4" id="KW-0732">Signal</keyword>
<keyword evidence="1" id="KW-0175">Coiled coil</keyword>
<feature type="compositionally biased region" description="Gly residues" evidence="2">
    <location>
        <begin position="630"/>
        <end position="641"/>
    </location>
</feature>
<evidence type="ECO:0000313" key="7">
    <source>
        <dbReference type="Proteomes" id="UP000535543"/>
    </source>
</evidence>
<dbReference type="RefSeq" id="WP_169585390.1">
    <property type="nucleotide sequence ID" value="NZ_VCQU01000002.1"/>
</dbReference>